<proteinExistence type="predicted"/>
<dbReference type="SUPFAM" id="SSF75011">
    <property type="entry name" value="3-carboxy-cis,cis-mucoante lactonizing enzyme"/>
    <property type="match status" value="1"/>
</dbReference>
<dbReference type="InterPro" id="IPR001258">
    <property type="entry name" value="NHL_repeat"/>
</dbReference>
<dbReference type="Pfam" id="PF01436">
    <property type="entry name" value="NHL"/>
    <property type="match status" value="1"/>
</dbReference>
<dbReference type="PROSITE" id="PS51257">
    <property type="entry name" value="PROKAR_LIPOPROTEIN"/>
    <property type="match status" value="1"/>
</dbReference>
<protein>
    <recommendedName>
        <fullName evidence="4">NHL repeat containing protein</fullName>
    </recommendedName>
</protein>
<organism evidence="2 3">
    <name type="scientific">Nonlabens ulvanivorans</name>
    <name type="common">Persicivirga ulvanivorans</name>
    <dbReference type="NCBI Taxonomy" id="906888"/>
    <lineage>
        <taxon>Bacteria</taxon>
        <taxon>Pseudomonadati</taxon>
        <taxon>Bacteroidota</taxon>
        <taxon>Flavobacteriia</taxon>
        <taxon>Flavobacteriales</taxon>
        <taxon>Flavobacteriaceae</taxon>
        <taxon>Nonlabens</taxon>
    </lineage>
</organism>
<dbReference type="AlphaFoldDB" id="A0A090Q8F0"/>
<dbReference type="Proteomes" id="UP000029226">
    <property type="component" value="Unassembled WGS sequence"/>
</dbReference>
<evidence type="ECO:0000256" key="1">
    <source>
        <dbReference type="ARBA" id="ARBA00022737"/>
    </source>
</evidence>
<comment type="caution">
    <text evidence="2">The sequence shown here is derived from an EMBL/GenBank/DDBJ whole genome shotgun (WGS) entry which is preliminary data.</text>
</comment>
<evidence type="ECO:0000313" key="3">
    <source>
        <dbReference type="Proteomes" id="UP000029226"/>
    </source>
</evidence>
<evidence type="ECO:0008006" key="4">
    <source>
        <dbReference type="Google" id="ProtNLM"/>
    </source>
</evidence>
<keyword evidence="1" id="KW-0677">Repeat</keyword>
<dbReference type="EMBL" id="BBMM01000002">
    <property type="protein sequence ID" value="GAK99295.1"/>
    <property type="molecule type" value="Genomic_DNA"/>
</dbReference>
<gene>
    <name evidence="2" type="ORF">JCM19314_3340</name>
</gene>
<evidence type="ECO:0000313" key="2">
    <source>
        <dbReference type="EMBL" id="GAK99295.1"/>
    </source>
</evidence>
<reference evidence="2 3" key="1">
    <citation type="journal article" date="2014" name="Genome Announc.">
        <title>Draft Genome Sequences of Marine Flavobacterium Nonlabens Strains NR17, NR24, NR27, NR32, NR33, and Ara13.</title>
        <authorList>
            <person name="Nakanishi M."/>
            <person name="Meirelles P."/>
            <person name="Suzuki R."/>
            <person name="Takatani N."/>
            <person name="Mino S."/>
            <person name="Suda W."/>
            <person name="Oshima K."/>
            <person name="Hattori M."/>
            <person name="Ohkuma M."/>
            <person name="Hosokawa M."/>
            <person name="Miyashita K."/>
            <person name="Thompson F.L."/>
            <person name="Niwa A."/>
            <person name="Sawabe T."/>
            <person name="Sawabe T."/>
        </authorList>
    </citation>
    <scope>NUCLEOTIDE SEQUENCE [LARGE SCALE GENOMIC DNA]</scope>
    <source>
        <strain evidence="3">JCM19314</strain>
    </source>
</reference>
<accession>A0A090Q8F0</accession>
<name>A0A090Q8F0_NONUL</name>
<sequence>MKKQIIAIAVLSLTIFSCSNDDDNGGNNTKRAELYATSTANGDITVYDFASDASPTTSTLTTASTSNEGIQYSASQDELYVASRSSFNLNAYSNIEAQLIGTTSAIVGVNGSIDFTSPRALAVNGNSVVVADNGNNQLFVYNRTSSGLSLANTFDISFPVWGVEFVGNDLYVVVDTTGDLAVFNNFLSNSTDGALAASKRITIEGIVRTHGIAYDASDDLLIMTDIGDAGSDSDGGYHLIQNASSQISGVTNGGTLAVASQTRIAGSNTLLGNPVDVTYDTDANVVYIAEIANGGGRILGFPVTASGDATPSVNNMLTSASSVDFYNE</sequence>